<sequence length="1067" mass="120295">MDPLSAIGLAGNIFTFIDIGQKVLKSANAIYSTASGATAENERLNAMSFRLNATLSELQSRAYKASGAKHQEGLATLAEECKETSQDLQLLLLRLRSRNPGSRLSSVRAALKDWWKADEKRALQQRLDGHMRELELFLSSSTSLECINSLNDIIKQGAASQAELLSLGENIKALHAALQTDSVEAQPIEGLRNVLELSQHATVRVRQKRVLDGLRFDHMSDRFDDVKTAHEKTFGWILGGDSDQDHDPNVTKARDDFIDWLCHGSRIFHIQGKPGAGKSTLMKYVCRHEKTAQYLKGWAGDKNLVLGKFFFWKPGSNLQKQLKGLIRGLLYSIMSASPDLIPVVFPDQWAATLTSPTIHFDGHEEIQQIFARLTSLDAVYREHKLVLFIDGLDEFEGDHAELLGMLKLFLDWTASRLEDLKICASSREWAVFQEAFGVFPKLRLQDVTRTDILTFVGDRLSKNDLFPTLGNEALRQRFLESIVEKAEGVFLWVALVLGDVEEGLLSGDNLARLTAKVNALPSELEDLILLLFNSIHPADRKEVYAILTLTDNLHNWPLLQTTFVEDYLEDAEFAMRLSIGPSQSEMIQERLKRARRKIYGKGKGLVEIGGPRSRPRPSSLQHGADQEVRLFHRSITEFLRSERIQARMMSTLAGFDSRDAARQTVLAHLRVVAGVNPEYIGGDQPAPGDSSSSSSQFWPHKSFRIRRLPNVWFDIAGLSTRDARTVPATQWFAFLDNIVDSITEAETKHLLPPGYYPAFTVHTPHDGSHTTPLTLSCKRQCPPSRRCITTLLCVFNQTFNDTLGYLFHSLQSHATRIDALVDLDMLVAVNLTFTHETPLIEHGDGDHHAYTLETHVSSTLALEACFSNGYSPNSPSVLKRATHWHYVIFHICAFCAEDRRSWFLPIVAFWLLMGGDPRVWLVFGTPFAEDGIRVTFECGGGRVPIDVYGTGEMMVTKPTEELRDHIKEHGPEIPLRTLVGMWYPKHCGPLQEAMDWMLERGGEVSEPERNQLKDLFEASLRPLISIDVVREVESSPPNLWYSRMRMERHWGLEIDEESKGYYITDTK</sequence>
<evidence type="ECO:0000259" key="2">
    <source>
        <dbReference type="Pfam" id="PF24883"/>
    </source>
</evidence>
<evidence type="ECO:0000259" key="3">
    <source>
        <dbReference type="Pfam" id="PF25053"/>
    </source>
</evidence>
<dbReference type="SUPFAM" id="SSF52540">
    <property type="entry name" value="P-loop containing nucleoside triphosphate hydrolases"/>
    <property type="match status" value="1"/>
</dbReference>
<reference evidence="4" key="2">
    <citation type="submission" date="2023-05" db="EMBL/GenBank/DDBJ databases">
        <authorList>
            <consortium name="Lawrence Berkeley National Laboratory"/>
            <person name="Steindorff A."/>
            <person name="Hensen N."/>
            <person name="Bonometti L."/>
            <person name="Westerberg I."/>
            <person name="Brannstrom I.O."/>
            <person name="Guillou S."/>
            <person name="Cros-Aarteil S."/>
            <person name="Calhoun S."/>
            <person name="Haridas S."/>
            <person name="Kuo A."/>
            <person name="Mondo S."/>
            <person name="Pangilinan J."/>
            <person name="Riley R."/>
            <person name="Labutti K."/>
            <person name="Andreopoulos B."/>
            <person name="Lipzen A."/>
            <person name="Chen C."/>
            <person name="Yanf M."/>
            <person name="Daum C."/>
            <person name="Ng V."/>
            <person name="Clum A."/>
            <person name="Ohm R."/>
            <person name="Martin F."/>
            <person name="Silar P."/>
            <person name="Natvig D."/>
            <person name="Lalanne C."/>
            <person name="Gautier V."/>
            <person name="Ament-Velasquez S.L."/>
            <person name="Kruys A."/>
            <person name="Hutchinson M.I."/>
            <person name="Powell A.J."/>
            <person name="Barry K."/>
            <person name="Miller A.N."/>
            <person name="Grigoriev I.V."/>
            <person name="Debuchy R."/>
            <person name="Gladieux P."/>
            <person name="Thoren M.H."/>
            <person name="Johannesson H."/>
        </authorList>
    </citation>
    <scope>NUCLEOTIDE SEQUENCE</scope>
    <source>
        <strain evidence="4">PSN243</strain>
    </source>
</reference>
<dbReference type="Pfam" id="PF24883">
    <property type="entry name" value="NPHP3_N"/>
    <property type="match status" value="1"/>
</dbReference>
<feature type="domain" description="Nephrocystin 3-like N-terminal" evidence="2">
    <location>
        <begin position="255"/>
        <end position="427"/>
    </location>
</feature>
<feature type="domain" description="DUF7791" evidence="3">
    <location>
        <begin position="552"/>
        <end position="674"/>
    </location>
</feature>
<keyword evidence="5" id="KW-1185">Reference proteome</keyword>
<dbReference type="InterPro" id="IPR056693">
    <property type="entry name" value="DUF7791"/>
</dbReference>
<gene>
    <name evidence="4" type="ORF">QBC34DRAFT_213162</name>
</gene>
<name>A0AAV9G547_9PEZI</name>
<reference evidence="4" key="1">
    <citation type="journal article" date="2023" name="Mol. Phylogenet. Evol.">
        <title>Genome-scale phylogeny and comparative genomics of the fungal order Sordariales.</title>
        <authorList>
            <person name="Hensen N."/>
            <person name="Bonometti L."/>
            <person name="Westerberg I."/>
            <person name="Brannstrom I.O."/>
            <person name="Guillou S."/>
            <person name="Cros-Aarteil S."/>
            <person name="Calhoun S."/>
            <person name="Haridas S."/>
            <person name="Kuo A."/>
            <person name="Mondo S."/>
            <person name="Pangilinan J."/>
            <person name="Riley R."/>
            <person name="LaButti K."/>
            <person name="Andreopoulos B."/>
            <person name="Lipzen A."/>
            <person name="Chen C."/>
            <person name="Yan M."/>
            <person name="Daum C."/>
            <person name="Ng V."/>
            <person name="Clum A."/>
            <person name="Steindorff A."/>
            <person name="Ohm R.A."/>
            <person name="Martin F."/>
            <person name="Silar P."/>
            <person name="Natvig D.O."/>
            <person name="Lalanne C."/>
            <person name="Gautier V."/>
            <person name="Ament-Velasquez S.L."/>
            <person name="Kruys A."/>
            <person name="Hutchinson M.I."/>
            <person name="Powell A.J."/>
            <person name="Barry K."/>
            <person name="Miller A.N."/>
            <person name="Grigoriev I.V."/>
            <person name="Debuchy R."/>
            <person name="Gladieux P."/>
            <person name="Hiltunen Thoren M."/>
            <person name="Johannesson H."/>
        </authorList>
    </citation>
    <scope>NUCLEOTIDE SEQUENCE</scope>
    <source>
        <strain evidence="4">PSN243</strain>
    </source>
</reference>
<keyword evidence="1" id="KW-0677">Repeat</keyword>
<organism evidence="4 5">
    <name type="scientific">Podospora aff. communis PSN243</name>
    <dbReference type="NCBI Taxonomy" id="3040156"/>
    <lineage>
        <taxon>Eukaryota</taxon>
        <taxon>Fungi</taxon>
        <taxon>Dikarya</taxon>
        <taxon>Ascomycota</taxon>
        <taxon>Pezizomycotina</taxon>
        <taxon>Sordariomycetes</taxon>
        <taxon>Sordariomycetidae</taxon>
        <taxon>Sordariales</taxon>
        <taxon>Podosporaceae</taxon>
        <taxon>Podospora</taxon>
    </lineage>
</organism>
<dbReference type="Proteomes" id="UP001321760">
    <property type="component" value="Unassembled WGS sequence"/>
</dbReference>
<evidence type="ECO:0008006" key="6">
    <source>
        <dbReference type="Google" id="ProtNLM"/>
    </source>
</evidence>
<dbReference type="PANTHER" id="PTHR10039:SF5">
    <property type="entry name" value="NACHT DOMAIN-CONTAINING PROTEIN"/>
    <property type="match status" value="1"/>
</dbReference>
<proteinExistence type="predicted"/>
<evidence type="ECO:0000313" key="5">
    <source>
        <dbReference type="Proteomes" id="UP001321760"/>
    </source>
</evidence>
<dbReference type="Pfam" id="PF25053">
    <property type="entry name" value="DUF7791"/>
    <property type="match status" value="1"/>
</dbReference>
<protein>
    <recommendedName>
        <fullName evidence="6">NACHT domain-containing protein</fullName>
    </recommendedName>
</protein>
<evidence type="ECO:0000313" key="4">
    <source>
        <dbReference type="EMBL" id="KAK4443244.1"/>
    </source>
</evidence>
<dbReference type="PANTHER" id="PTHR10039">
    <property type="entry name" value="AMELOGENIN"/>
    <property type="match status" value="1"/>
</dbReference>
<comment type="caution">
    <text evidence="4">The sequence shown here is derived from an EMBL/GenBank/DDBJ whole genome shotgun (WGS) entry which is preliminary data.</text>
</comment>
<evidence type="ECO:0000256" key="1">
    <source>
        <dbReference type="ARBA" id="ARBA00022737"/>
    </source>
</evidence>
<dbReference type="AlphaFoldDB" id="A0AAV9G547"/>
<dbReference type="InterPro" id="IPR027417">
    <property type="entry name" value="P-loop_NTPase"/>
</dbReference>
<dbReference type="EMBL" id="MU865997">
    <property type="protein sequence ID" value="KAK4443244.1"/>
    <property type="molecule type" value="Genomic_DNA"/>
</dbReference>
<dbReference type="Gene3D" id="3.40.50.300">
    <property type="entry name" value="P-loop containing nucleotide triphosphate hydrolases"/>
    <property type="match status" value="1"/>
</dbReference>
<dbReference type="InterPro" id="IPR056884">
    <property type="entry name" value="NPHP3-like_N"/>
</dbReference>
<accession>A0AAV9G547</accession>